<dbReference type="GO" id="GO:0030420">
    <property type="term" value="P:establishment of competence for transformation"/>
    <property type="evidence" value="ECO:0007669"/>
    <property type="project" value="InterPro"/>
</dbReference>
<accession>A0A1H9ZFC4</accession>
<proteinExistence type="predicted"/>
<sequence>MTEIVSNYRITPSTITLLPARHFDYDTTVLEEGRELYVRKSPLQLIKRACLEAGSSYDGRRQYIMYQTSFRHKVPIPIYPDQQIYTFPTHSPNDFNCQWIFYPHIDSLISNRTASKKIHPSIIRFRNGDELPLKESFYLLERQIQRTAICMLRYQSAIQNQFPSKNDRNERTIHNELYSRD</sequence>
<dbReference type="STRING" id="237682.SAMN05421676_101477"/>
<name>A0A1H9ZFC4_9BACI</name>
<dbReference type="OrthoDB" id="2417337at2"/>
<dbReference type="RefSeq" id="WP_093131550.1">
    <property type="nucleotide sequence ID" value="NZ_FOHJ01000001.1"/>
</dbReference>
<keyword evidence="2" id="KW-1185">Reference proteome</keyword>
<dbReference type="Pfam" id="PF06338">
    <property type="entry name" value="ComK"/>
    <property type="match status" value="1"/>
</dbReference>
<reference evidence="2" key="1">
    <citation type="submission" date="2016-10" db="EMBL/GenBank/DDBJ databases">
        <authorList>
            <person name="Varghese N."/>
            <person name="Submissions S."/>
        </authorList>
    </citation>
    <scope>NUCLEOTIDE SEQUENCE [LARGE SCALE GENOMIC DNA]</scope>
    <source>
        <strain evidence="2">CGMCC 1.3566</strain>
    </source>
</reference>
<gene>
    <name evidence="1" type="ORF">SAMN05421676_101477</name>
</gene>
<dbReference type="Proteomes" id="UP000199095">
    <property type="component" value="Unassembled WGS sequence"/>
</dbReference>
<evidence type="ECO:0000313" key="2">
    <source>
        <dbReference type="Proteomes" id="UP000199095"/>
    </source>
</evidence>
<dbReference type="EMBL" id="FOHJ01000001">
    <property type="protein sequence ID" value="SES79746.1"/>
    <property type="molecule type" value="Genomic_DNA"/>
</dbReference>
<dbReference type="AlphaFoldDB" id="A0A1H9ZFC4"/>
<protein>
    <submittedName>
        <fullName evidence="1">Competence protein ComK</fullName>
    </submittedName>
</protein>
<evidence type="ECO:0000313" key="1">
    <source>
        <dbReference type="EMBL" id="SES79746.1"/>
    </source>
</evidence>
<organism evidence="1 2">
    <name type="scientific">Salinibacillus kushneri</name>
    <dbReference type="NCBI Taxonomy" id="237682"/>
    <lineage>
        <taxon>Bacteria</taxon>
        <taxon>Bacillati</taxon>
        <taxon>Bacillota</taxon>
        <taxon>Bacilli</taxon>
        <taxon>Bacillales</taxon>
        <taxon>Bacillaceae</taxon>
        <taxon>Salinibacillus</taxon>
    </lineage>
</organism>
<dbReference type="InterPro" id="IPR010461">
    <property type="entry name" value="ComK"/>
</dbReference>